<dbReference type="InterPro" id="IPR014755">
    <property type="entry name" value="Cu-Rt/internalin_Ig-like"/>
</dbReference>
<organism evidence="4 5">
    <name type="scientific">Marinicella litoralis</name>
    <dbReference type="NCBI Taxonomy" id="644220"/>
    <lineage>
        <taxon>Bacteria</taxon>
        <taxon>Pseudomonadati</taxon>
        <taxon>Pseudomonadota</taxon>
        <taxon>Gammaproteobacteria</taxon>
        <taxon>Lysobacterales</taxon>
        <taxon>Marinicellaceae</taxon>
        <taxon>Marinicella</taxon>
    </lineage>
</organism>
<dbReference type="InterPro" id="IPR032812">
    <property type="entry name" value="SbsA_Ig"/>
</dbReference>
<feature type="domain" description="PKD" evidence="3">
    <location>
        <begin position="159"/>
        <end position="237"/>
    </location>
</feature>
<dbReference type="AlphaFoldDB" id="A0A4R6XZ67"/>
<dbReference type="Gene3D" id="2.60.40.1220">
    <property type="match status" value="1"/>
</dbReference>
<dbReference type="OrthoDB" id="5619295at2"/>
<comment type="caution">
    <text evidence="4">The sequence shown here is derived from an EMBL/GenBank/DDBJ whole genome shotgun (WGS) entry which is preliminary data.</text>
</comment>
<feature type="region of interest" description="Disordered" evidence="2">
    <location>
        <begin position="400"/>
        <end position="425"/>
    </location>
</feature>
<evidence type="ECO:0000259" key="3">
    <source>
        <dbReference type="PROSITE" id="PS50093"/>
    </source>
</evidence>
<dbReference type="CDD" id="cd00146">
    <property type="entry name" value="PKD"/>
    <property type="match status" value="2"/>
</dbReference>
<keyword evidence="5" id="KW-1185">Reference proteome</keyword>
<dbReference type="Pfam" id="PF18911">
    <property type="entry name" value="PKD_4"/>
    <property type="match status" value="1"/>
</dbReference>
<dbReference type="Proteomes" id="UP000295724">
    <property type="component" value="Unassembled WGS sequence"/>
</dbReference>
<proteinExistence type="predicted"/>
<dbReference type="InterPro" id="IPR035986">
    <property type="entry name" value="PKD_dom_sf"/>
</dbReference>
<dbReference type="SUPFAM" id="SSF55486">
    <property type="entry name" value="Metalloproteases ('zincins'), catalytic domain"/>
    <property type="match status" value="1"/>
</dbReference>
<reference evidence="4 5" key="1">
    <citation type="submission" date="2019-03" db="EMBL/GenBank/DDBJ databases">
        <title>Genomic Encyclopedia of Type Strains, Phase IV (KMG-IV): sequencing the most valuable type-strain genomes for metagenomic binning, comparative biology and taxonomic classification.</title>
        <authorList>
            <person name="Goeker M."/>
        </authorList>
    </citation>
    <scope>NUCLEOTIDE SEQUENCE [LARGE SCALE GENOMIC DNA]</scope>
    <source>
        <strain evidence="4 5">DSM 25488</strain>
    </source>
</reference>
<dbReference type="PROSITE" id="PS50093">
    <property type="entry name" value="PKD"/>
    <property type="match status" value="2"/>
</dbReference>
<evidence type="ECO:0000256" key="1">
    <source>
        <dbReference type="ARBA" id="ARBA00022729"/>
    </source>
</evidence>
<dbReference type="SUPFAM" id="SSF49299">
    <property type="entry name" value="PKD domain"/>
    <property type="match status" value="2"/>
</dbReference>
<dbReference type="Pfam" id="PF13205">
    <property type="entry name" value="Big_5"/>
    <property type="match status" value="1"/>
</dbReference>
<dbReference type="InterPro" id="IPR013783">
    <property type="entry name" value="Ig-like_fold"/>
</dbReference>
<dbReference type="InterPro" id="IPR000601">
    <property type="entry name" value="PKD_dom"/>
</dbReference>
<dbReference type="RefSeq" id="WP_099017549.1">
    <property type="nucleotide sequence ID" value="NZ_NIHB01000001.1"/>
</dbReference>
<accession>A0A4R6XZ67</accession>
<dbReference type="Pfam" id="PF00801">
    <property type="entry name" value="PKD"/>
    <property type="match status" value="1"/>
</dbReference>
<dbReference type="SMART" id="SM00089">
    <property type="entry name" value="PKD"/>
    <property type="match status" value="2"/>
</dbReference>
<feature type="domain" description="PKD" evidence="3">
    <location>
        <begin position="100"/>
        <end position="154"/>
    </location>
</feature>
<name>A0A4R6XZ67_9GAMM</name>
<keyword evidence="1" id="KW-0732">Signal</keyword>
<gene>
    <name evidence="4" type="ORF">C8D91_0707</name>
</gene>
<evidence type="ECO:0000256" key="2">
    <source>
        <dbReference type="SAM" id="MobiDB-lite"/>
    </source>
</evidence>
<sequence length="1003" mass="112246">MHQPLIRPKTTSSQQLLFSKLVFICMVFTLPQPVLSAESGQSAIELEIIGTSRLGENKLNRWSAQLFRRATEFSADGYRPNSMAGQPLSSNPPLTEWEVPVDFYWDFGDGSPVFTTGERVTASHIYKNDGEFTLKVEARNINGQSVFASKQITVINKKPNLRSLKSVQLDAANASYEFTGRVLEAPDDVVHAEWDFGDGTQTEASQVWFTNNAWKVVHQFPQAGHYTITLRVTDEQGEFSEKSLELYSAGIIDSTQDLVSEVDPDMIAGAAQTNFTAKTSLSIDSDFSGQITPITGIYLSPIKQNEQCRFMFSAWDDAQLMNVSIFNDMPGLPELEGAKFTFHSPLVNLIFFADKAAYDLARNGLINAYTGSNLREKLAPATTLLSDKARQALTEHSGLDTTRESMEQQTHVATPQTSPFGLDKQQSFTSQTGELELTFIPYDRAVASFDLVMINTDQTSPYQSLSLKGDYGVNLATARAEGIMLYNQCEPAKFEIEKTYPVANSQHQSLSENYAQVRFNEDYDVATLNQQTFQLTYPSAGSGELVPVQTQLHRSSQSATLVPVEDLWGGVRYTVRVKTGEQGVRGKNGMPLEDEDGSGWISWDFTTRVKLIPQAGDDSNLSCHVYQSVRDVPLIAGKRAVSRIYANWQENPLVKSSAQLKEFTARVVIKNVKDNAWVEEGADFHRFVRPDLWPVYGIKMAEAEHTANVFWTPETATPDALLVAMEVPQQPGSSHAEAYWTQCATPMWGRQPELKVDYYILGINDWTDESLRDYYLPLVKDIMKVAKEYALQQYPFKQVHIRYAGTIERSELALDCNKQCARGFIMANHSSTADIIVGFMPILRDIEGGSTIHDVFEGNGPGAIVVTVDDLPERKDRWIFSVVHEFGHTLWLKHSPQVDLIERNFIVAMRENAWANGGYPIHWHRGIEGFRIDPAGNNGYNKSSIEGNAEHINPAIYTAGPWLEELMYPATLPYTQAFISRNNYLQIMEKLDAQSVAPTGRDD</sequence>
<dbReference type="EMBL" id="SNZB01000001">
    <property type="protein sequence ID" value="TDR23840.1"/>
    <property type="molecule type" value="Genomic_DNA"/>
</dbReference>
<evidence type="ECO:0000313" key="5">
    <source>
        <dbReference type="Proteomes" id="UP000295724"/>
    </source>
</evidence>
<feature type="compositionally biased region" description="Polar residues" evidence="2">
    <location>
        <begin position="407"/>
        <end position="425"/>
    </location>
</feature>
<dbReference type="InterPro" id="IPR022409">
    <property type="entry name" value="PKD/Chitinase_dom"/>
</dbReference>
<dbReference type="Gene3D" id="2.60.40.10">
    <property type="entry name" value="Immunoglobulins"/>
    <property type="match status" value="2"/>
</dbReference>
<protein>
    <submittedName>
        <fullName evidence="4">PKD domain-containing protein</fullName>
    </submittedName>
</protein>
<evidence type="ECO:0000313" key="4">
    <source>
        <dbReference type="EMBL" id="TDR23840.1"/>
    </source>
</evidence>